<keyword evidence="3" id="KW-1185">Reference proteome</keyword>
<organism evidence="2 3">
    <name type="scientific">Daphnia pulex</name>
    <name type="common">Water flea</name>
    <dbReference type="NCBI Taxonomy" id="6669"/>
    <lineage>
        <taxon>Eukaryota</taxon>
        <taxon>Metazoa</taxon>
        <taxon>Ecdysozoa</taxon>
        <taxon>Arthropoda</taxon>
        <taxon>Crustacea</taxon>
        <taxon>Branchiopoda</taxon>
        <taxon>Diplostraca</taxon>
        <taxon>Cladocera</taxon>
        <taxon>Anomopoda</taxon>
        <taxon>Daphniidae</taxon>
        <taxon>Daphnia</taxon>
    </lineage>
</organism>
<feature type="compositionally biased region" description="Basic residues" evidence="1">
    <location>
        <begin position="54"/>
        <end position="63"/>
    </location>
</feature>
<sequence>MASSSGTGRETTKPALENEVGFLSPEANRLSDISSNNGEEAHATLQDISASPTVKRRPGRPRLRPVGPAHQGNRKSKSEGSAKKTRRGAPSGPRVIKPLPVPIGLMTTKNSEVTRTPMTPTSSTPIANSRPSSYLHDSLSP</sequence>
<dbReference type="HOGENOM" id="CLU_1827264_0_0_1"/>
<dbReference type="KEGG" id="dpx:DAPPUDRAFT_309229"/>
<name>E9HB59_DAPPU</name>
<reference evidence="2 3" key="1">
    <citation type="journal article" date="2011" name="Science">
        <title>The ecoresponsive genome of Daphnia pulex.</title>
        <authorList>
            <person name="Colbourne J.K."/>
            <person name="Pfrender M.E."/>
            <person name="Gilbert D."/>
            <person name="Thomas W.K."/>
            <person name="Tucker A."/>
            <person name="Oakley T.H."/>
            <person name="Tokishita S."/>
            <person name="Aerts A."/>
            <person name="Arnold G.J."/>
            <person name="Basu M.K."/>
            <person name="Bauer D.J."/>
            <person name="Caceres C.E."/>
            <person name="Carmel L."/>
            <person name="Casola C."/>
            <person name="Choi J.H."/>
            <person name="Detter J.C."/>
            <person name="Dong Q."/>
            <person name="Dusheyko S."/>
            <person name="Eads B.D."/>
            <person name="Frohlich T."/>
            <person name="Geiler-Samerotte K.A."/>
            <person name="Gerlach D."/>
            <person name="Hatcher P."/>
            <person name="Jogdeo S."/>
            <person name="Krijgsveld J."/>
            <person name="Kriventseva E.V."/>
            <person name="Kultz D."/>
            <person name="Laforsch C."/>
            <person name="Lindquist E."/>
            <person name="Lopez J."/>
            <person name="Manak J.R."/>
            <person name="Muller J."/>
            <person name="Pangilinan J."/>
            <person name="Patwardhan R.P."/>
            <person name="Pitluck S."/>
            <person name="Pritham E.J."/>
            <person name="Rechtsteiner A."/>
            <person name="Rho M."/>
            <person name="Rogozin I.B."/>
            <person name="Sakarya O."/>
            <person name="Salamov A."/>
            <person name="Schaack S."/>
            <person name="Shapiro H."/>
            <person name="Shiga Y."/>
            <person name="Skalitzky C."/>
            <person name="Smith Z."/>
            <person name="Souvorov A."/>
            <person name="Sung W."/>
            <person name="Tang Z."/>
            <person name="Tsuchiya D."/>
            <person name="Tu H."/>
            <person name="Vos H."/>
            <person name="Wang M."/>
            <person name="Wolf Y.I."/>
            <person name="Yamagata H."/>
            <person name="Yamada T."/>
            <person name="Ye Y."/>
            <person name="Shaw J.R."/>
            <person name="Andrews J."/>
            <person name="Crease T.J."/>
            <person name="Tang H."/>
            <person name="Lucas S.M."/>
            <person name="Robertson H.M."/>
            <person name="Bork P."/>
            <person name="Koonin E.V."/>
            <person name="Zdobnov E.M."/>
            <person name="Grigoriev I.V."/>
            <person name="Lynch M."/>
            <person name="Boore J.L."/>
        </authorList>
    </citation>
    <scope>NUCLEOTIDE SEQUENCE [LARGE SCALE GENOMIC DNA]</scope>
</reference>
<accession>E9HB59</accession>
<evidence type="ECO:0000313" key="2">
    <source>
        <dbReference type="EMBL" id="EFX71069.1"/>
    </source>
</evidence>
<dbReference type="InParanoid" id="E9HB59"/>
<feature type="region of interest" description="Disordered" evidence="1">
    <location>
        <begin position="1"/>
        <end position="141"/>
    </location>
</feature>
<protein>
    <submittedName>
        <fullName evidence="2">Uncharacterized protein</fullName>
    </submittedName>
</protein>
<gene>
    <name evidence="2" type="ORF">DAPPUDRAFT_309229</name>
</gene>
<feature type="compositionally biased region" description="Low complexity" evidence="1">
    <location>
        <begin position="114"/>
        <end position="125"/>
    </location>
</feature>
<evidence type="ECO:0000313" key="3">
    <source>
        <dbReference type="Proteomes" id="UP000000305"/>
    </source>
</evidence>
<dbReference type="Proteomes" id="UP000000305">
    <property type="component" value="Unassembled WGS sequence"/>
</dbReference>
<dbReference type="AlphaFoldDB" id="E9HB59"/>
<dbReference type="EMBL" id="GL732614">
    <property type="protein sequence ID" value="EFX71069.1"/>
    <property type="molecule type" value="Genomic_DNA"/>
</dbReference>
<evidence type="ECO:0000256" key="1">
    <source>
        <dbReference type="SAM" id="MobiDB-lite"/>
    </source>
</evidence>
<proteinExistence type="predicted"/>